<dbReference type="InterPro" id="IPR036217">
    <property type="entry name" value="MethylDNA_cys_MeTrfase_DNAb"/>
</dbReference>
<dbReference type="PANTHER" id="PTHR10815">
    <property type="entry name" value="METHYLATED-DNA--PROTEIN-CYSTEINE METHYLTRANSFERASE"/>
    <property type="match status" value="1"/>
</dbReference>
<organism evidence="9 10">
    <name type="scientific">Murinocardiopsis flavida</name>
    <dbReference type="NCBI Taxonomy" id="645275"/>
    <lineage>
        <taxon>Bacteria</taxon>
        <taxon>Bacillati</taxon>
        <taxon>Actinomycetota</taxon>
        <taxon>Actinomycetes</taxon>
        <taxon>Streptosporangiales</taxon>
        <taxon>Nocardiopsidaceae</taxon>
        <taxon>Murinocardiopsis</taxon>
    </lineage>
</organism>
<dbReference type="Pfam" id="PF01035">
    <property type="entry name" value="DNA_binding_1"/>
    <property type="match status" value="1"/>
</dbReference>
<dbReference type="NCBIfam" id="TIGR00589">
    <property type="entry name" value="ogt"/>
    <property type="match status" value="1"/>
</dbReference>
<reference evidence="9 10" key="1">
    <citation type="submission" date="2018-03" db="EMBL/GenBank/DDBJ databases">
        <title>Genomic Encyclopedia of Archaeal and Bacterial Type Strains, Phase II (KMG-II): from individual species to whole genera.</title>
        <authorList>
            <person name="Goeker M."/>
        </authorList>
    </citation>
    <scope>NUCLEOTIDE SEQUENCE [LARGE SCALE GENOMIC DNA]</scope>
    <source>
        <strain evidence="9 10">DSM 45312</strain>
    </source>
</reference>
<evidence type="ECO:0000256" key="1">
    <source>
        <dbReference type="ARBA" id="ARBA00001286"/>
    </source>
</evidence>
<dbReference type="AlphaFoldDB" id="A0A2P8DQ47"/>
<dbReference type="SUPFAM" id="SSF53155">
    <property type="entry name" value="Methylated DNA-protein cysteine methyltransferase domain"/>
    <property type="match status" value="1"/>
</dbReference>
<dbReference type="InterPro" id="IPR036388">
    <property type="entry name" value="WH-like_DNA-bd_sf"/>
</dbReference>
<comment type="catalytic activity">
    <reaction evidence="6">
        <text>a 6-O-methyl-2'-deoxyguanosine in DNA + L-cysteinyl-[protein] = S-methyl-L-cysteinyl-[protein] + a 2'-deoxyguanosine in DNA</text>
        <dbReference type="Rhea" id="RHEA:24000"/>
        <dbReference type="Rhea" id="RHEA-COMP:10131"/>
        <dbReference type="Rhea" id="RHEA-COMP:10132"/>
        <dbReference type="Rhea" id="RHEA-COMP:11367"/>
        <dbReference type="Rhea" id="RHEA-COMP:11368"/>
        <dbReference type="ChEBI" id="CHEBI:29950"/>
        <dbReference type="ChEBI" id="CHEBI:82612"/>
        <dbReference type="ChEBI" id="CHEBI:85445"/>
        <dbReference type="ChEBI" id="CHEBI:85448"/>
        <dbReference type="EC" id="2.1.1.63"/>
    </reaction>
</comment>
<sequence>MTVNPVRRPAGADIARAAAETPVGRLFLAATDRGLAACTFEPESAVIPRLDRAGSPGGPADIEALDLARRELDGYFAGRLTVFTVPCDLRSASDFSRMALVELRRVPFGSTLTADELAQRIGRGRAVRAIGNTLATNPLCVVLPCHRVVPRGYPAEVGTHPGGAAVKRHLLALEGAAA</sequence>
<protein>
    <submittedName>
        <fullName evidence="9">Methylated-DNA-[protein]-cysteine S-methyltransferase</fullName>
    </submittedName>
</protein>
<evidence type="ECO:0000256" key="4">
    <source>
        <dbReference type="ARBA" id="ARBA00022763"/>
    </source>
</evidence>
<dbReference type="SUPFAM" id="SSF46767">
    <property type="entry name" value="Methylated DNA-protein cysteine methyltransferase, C-terminal domain"/>
    <property type="match status" value="1"/>
</dbReference>
<gene>
    <name evidence="9" type="ORF">CLV63_10362</name>
</gene>
<dbReference type="GO" id="GO:0003908">
    <property type="term" value="F:methylated-DNA-[protein]-cysteine S-methyltransferase activity"/>
    <property type="evidence" value="ECO:0007669"/>
    <property type="project" value="UniProtKB-EC"/>
</dbReference>
<evidence type="ECO:0000256" key="5">
    <source>
        <dbReference type="ARBA" id="ARBA00023204"/>
    </source>
</evidence>
<keyword evidence="10" id="KW-1185">Reference proteome</keyword>
<dbReference type="InterPro" id="IPR014048">
    <property type="entry name" value="MethylDNA_cys_MeTrfase_DNA-bd"/>
</dbReference>
<dbReference type="InterPro" id="IPR036631">
    <property type="entry name" value="MGMT_N_sf"/>
</dbReference>
<dbReference type="RefSeq" id="WP_211301173.1">
    <property type="nucleotide sequence ID" value="NZ_PYGA01000003.1"/>
</dbReference>
<evidence type="ECO:0000259" key="8">
    <source>
        <dbReference type="Pfam" id="PF02870"/>
    </source>
</evidence>
<accession>A0A2P8DQ47</accession>
<dbReference type="PROSITE" id="PS00374">
    <property type="entry name" value="MGMT"/>
    <property type="match status" value="1"/>
</dbReference>
<name>A0A2P8DQ47_9ACTN</name>
<comment type="catalytic activity">
    <reaction evidence="1">
        <text>a 4-O-methyl-thymidine in DNA + L-cysteinyl-[protein] = a thymidine in DNA + S-methyl-L-cysteinyl-[protein]</text>
        <dbReference type="Rhea" id="RHEA:53428"/>
        <dbReference type="Rhea" id="RHEA-COMP:10131"/>
        <dbReference type="Rhea" id="RHEA-COMP:10132"/>
        <dbReference type="Rhea" id="RHEA-COMP:13555"/>
        <dbReference type="Rhea" id="RHEA-COMP:13556"/>
        <dbReference type="ChEBI" id="CHEBI:29950"/>
        <dbReference type="ChEBI" id="CHEBI:82612"/>
        <dbReference type="ChEBI" id="CHEBI:137386"/>
        <dbReference type="ChEBI" id="CHEBI:137387"/>
        <dbReference type="EC" id="2.1.1.63"/>
    </reaction>
</comment>
<feature type="domain" description="Methylated-DNA-[protein]-cysteine S-methyltransferase DNA binding" evidence="7">
    <location>
        <begin position="95"/>
        <end position="176"/>
    </location>
</feature>
<keyword evidence="5" id="KW-0234">DNA repair</keyword>
<keyword evidence="2 9" id="KW-0489">Methyltransferase</keyword>
<dbReference type="InterPro" id="IPR001497">
    <property type="entry name" value="MethylDNA_cys_MeTrfase_AS"/>
</dbReference>
<dbReference type="InterPro" id="IPR008332">
    <property type="entry name" value="MethylG_MeTrfase_N"/>
</dbReference>
<evidence type="ECO:0000256" key="6">
    <source>
        <dbReference type="ARBA" id="ARBA00049348"/>
    </source>
</evidence>
<dbReference type="GO" id="GO:0032259">
    <property type="term" value="P:methylation"/>
    <property type="evidence" value="ECO:0007669"/>
    <property type="project" value="UniProtKB-KW"/>
</dbReference>
<feature type="domain" description="Methylguanine DNA methyltransferase ribonuclease-like" evidence="8">
    <location>
        <begin position="18"/>
        <end position="89"/>
    </location>
</feature>
<dbReference type="Gene3D" id="3.30.160.70">
    <property type="entry name" value="Methylated DNA-protein cysteine methyltransferase domain"/>
    <property type="match status" value="1"/>
</dbReference>
<proteinExistence type="predicted"/>
<dbReference type="GO" id="GO:0006281">
    <property type="term" value="P:DNA repair"/>
    <property type="evidence" value="ECO:0007669"/>
    <property type="project" value="UniProtKB-KW"/>
</dbReference>
<dbReference type="PANTHER" id="PTHR10815:SF5">
    <property type="entry name" value="METHYLATED-DNA--PROTEIN-CYSTEINE METHYLTRANSFERASE"/>
    <property type="match status" value="1"/>
</dbReference>
<dbReference type="CDD" id="cd06445">
    <property type="entry name" value="ATase"/>
    <property type="match status" value="1"/>
</dbReference>
<keyword evidence="3 9" id="KW-0808">Transferase</keyword>
<evidence type="ECO:0000256" key="3">
    <source>
        <dbReference type="ARBA" id="ARBA00022679"/>
    </source>
</evidence>
<evidence type="ECO:0000256" key="2">
    <source>
        <dbReference type="ARBA" id="ARBA00022603"/>
    </source>
</evidence>
<dbReference type="EMBL" id="PYGA01000003">
    <property type="protein sequence ID" value="PSK99340.1"/>
    <property type="molecule type" value="Genomic_DNA"/>
</dbReference>
<dbReference type="Pfam" id="PF02870">
    <property type="entry name" value="Methyltransf_1N"/>
    <property type="match status" value="1"/>
</dbReference>
<dbReference type="Gene3D" id="1.10.10.10">
    <property type="entry name" value="Winged helix-like DNA-binding domain superfamily/Winged helix DNA-binding domain"/>
    <property type="match status" value="1"/>
</dbReference>
<keyword evidence="4" id="KW-0227">DNA damage</keyword>
<dbReference type="Proteomes" id="UP000240542">
    <property type="component" value="Unassembled WGS sequence"/>
</dbReference>
<evidence type="ECO:0000313" key="10">
    <source>
        <dbReference type="Proteomes" id="UP000240542"/>
    </source>
</evidence>
<evidence type="ECO:0000313" key="9">
    <source>
        <dbReference type="EMBL" id="PSK99340.1"/>
    </source>
</evidence>
<evidence type="ECO:0000259" key="7">
    <source>
        <dbReference type="Pfam" id="PF01035"/>
    </source>
</evidence>
<comment type="caution">
    <text evidence="9">The sequence shown here is derived from an EMBL/GenBank/DDBJ whole genome shotgun (WGS) entry which is preliminary data.</text>
</comment>